<proteinExistence type="predicted"/>
<keyword evidence="2" id="KW-1185">Reference proteome</keyword>
<accession>A0ABP0NNB2</accession>
<organism evidence="1 2">
    <name type="scientific">Durusdinium trenchii</name>
    <dbReference type="NCBI Taxonomy" id="1381693"/>
    <lineage>
        <taxon>Eukaryota</taxon>
        <taxon>Sar</taxon>
        <taxon>Alveolata</taxon>
        <taxon>Dinophyceae</taxon>
        <taxon>Suessiales</taxon>
        <taxon>Symbiodiniaceae</taxon>
        <taxon>Durusdinium</taxon>
    </lineage>
</organism>
<sequence>MCCDGGCCSCLVPSREFRGEDDPEKGMSRKIRSGLLLLALVTSGSRAWLGLGRLGRRWVVASMLVPGASIAESLEGSSKVPGAPRVMQSQIRYPEFVRMDGPSGDFSINIPTAWRAQFDDAPGRLIWAVENNAGFNSATLQVARISLSNLLANAGLKSLGDDQLSDWRKVVSTEADLAQALMVLAQQGLSTERVSSYANTTVIQTEIEEPEVAAEASSFLWRARAAVEDFRGSRIVSGRALLRRGIVVFAVATGSERFGAVSGSISSSGFGWEYNNRLVGSLRLKRSAR</sequence>
<evidence type="ECO:0000313" key="2">
    <source>
        <dbReference type="Proteomes" id="UP001642484"/>
    </source>
</evidence>
<name>A0ABP0NNB2_9DINO</name>
<evidence type="ECO:0000313" key="1">
    <source>
        <dbReference type="EMBL" id="CAK9064642.1"/>
    </source>
</evidence>
<dbReference type="EMBL" id="CAXAMN010021934">
    <property type="protein sequence ID" value="CAK9064642.1"/>
    <property type="molecule type" value="Genomic_DNA"/>
</dbReference>
<reference evidence="1 2" key="1">
    <citation type="submission" date="2024-02" db="EMBL/GenBank/DDBJ databases">
        <authorList>
            <person name="Chen Y."/>
            <person name="Shah S."/>
            <person name="Dougan E. K."/>
            <person name="Thang M."/>
            <person name="Chan C."/>
        </authorList>
    </citation>
    <scope>NUCLEOTIDE SEQUENCE [LARGE SCALE GENOMIC DNA]</scope>
</reference>
<comment type="caution">
    <text evidence="1">The sequence shown here is derived from an EMBL/GenBank/DDBJ whole genome shotgun (WGS) entry which is preliminary data.</text>
</comment>
<protein>
    <submittedName>
        <fullName evidence="1">Uncharacterized protein</fullName>
    </submittedName>
</protein>
<gene>
    <name evidence="1" type="ORF">CCMP2556_LOCUS31768</name>
</gene>
<dbReference type="Proteomes" id="UP001642484">
    <property type="component" value="Unassembled WGS sequence"/>
</dbReference>